<evidence type="ECO:0000313" key="8">
    <source>
        <dbReference type="Proteomes" id="UP000295172"/>
    </source>
</evidence>
<keyword evidence="2" id="KW-0288">FMN</keyword>
<dbReference type="AlphaFoldDB" id="A0A4R4XBG4"/>
<dbReference type="Proteomes" id="UP000295172">
    <property type="component" value="Unassembled WGS sequence"/>
</dbReference>
<protein>
    <submittedName>
        <fullName evidence="7">LLM class flavin-dependent oxidoreductase</fullName>
    </submittedName>
</protein>
<dbReference type="GO" id="GO:0046306">
    <property type="term" value="P:alkanesulfonate catabolic process"/>
    <property type="evidence" value="ECO:0007669"/>
    <property type="project" value="TreeGrafter"/>
</dbReference>
<sequence length="395" mass="43073">MAGDCGRGREHSVHRRAPVDPRTCSGRRLSPDLADRRSQPRTTQPQQQISVARNQRRRSRVELTNGIRVGIRLPNSGPFAGPREIFDLARHIEANGFDHVWVHDHISWTADRRGHFSTGAIDAQQAADPNFFESVTTAAAVGAVLERTQVGIAGLALPLRDPRILAKQLATIDALLGRRRLILAVGVGSQPADFDTMGVPFKRRGRITNDYLAALRQLLRFDGPLDVQSDALTFSSQPFWPRGDGVEIWVAARSGPGLTRAAILADGWLTAGMPVEEYAEATRHWHGALEAVGLAPQDRVAAYETFACIDESYDGAVELARPTLEAMYGDVQTGLSKALVGDPTAFSERLVELSGLGAEVFELRLLGTSMEQLMRQVEVLADAVLPKVRPLKAGT</sequence>
<gene>
    <name evidence="7" type="ORF">E1218_08870</name>
</gene>
<keyword evidence="4" id="KW-0503">Monooxygenase</keyword>
<feature type="domain" description="Luciferase-like" evidence="6">
    <location>
        <begin position="80"/>
        <end position="326"/>
    </location>
</feature>
<dbReference type="SUPFAM" id="SSF51679">
    <property type="entry name" value="Bacterial luciferase-like"/>
    <property type="match status" value="1"/>
</dbReference>
<dbReference type="InterPro" id="IPR036661">
    <property type="entry name" value="Luciferase-like_sf"/>
</dbReference>
<dbReference type="InterPro" id="IPR050172">
    <property type="entry name" value="SsuD_RutA_monooxygenase"/>
</dbReference>
<dbReference type="Gene3D" id="3.20.20.30">
    <property type="entry name" value="Luciferase-like domain"/>
    <property type="match status" value="1"/>
</dbReference>
<organism evidence="7 8">
    <name type="scientific">Kribbella turkmenica</name>
    <dbReference type="NCBI Taxonomy" id="2530375"/>
    <lineage>
        <taxon>Bacteria</taxon>
        <taxon>Bacillati</taxon>
        <taxon>Actinomycetota</taxon>
        <taxon>Actinomycetes</taxon>
        <taxon>Propionibacteriales</taxon>
        <taxon>Kribbellaceae</taxon>
        <taxon>Kribbella</taxon>
    </lineage>
</organism>
<name>A0A4R4XBG4_9ACTN</name>
<dbReference type="PANTHER" id="PTHR42847">
    <property type="entry name" value="ALKANESULFONATE MONOOXYGENASE"/>
    <property type="match status" value="1"/>
</dbReference>
<comment type="caution">
    <text evidence="7">The sequence shown here is derived from an EMBL/GenBank/DDBJ whole genome shotgun (WGS) entry which is preliminary data.</text>
</comment>
<reference evidence="7 8" key="1">
    <citation type="submission" date="2019-02" db="EMBL/GenBank/DDBJ databases">
        <title>Draft genome sequences of novel Actinobacteria.</title>
        <authorList>
            <person name="Sahin N."/>
            <person name="Ay H."/>
            <person name="Saygin H."/>
        </authorList>
    </citation>
    <scope>NUCLEOTIDE SEQUENCE [LARGE SCALE GENOMIC DNA]</scope>
    <source>
        <strain evidence="7 8">16K104</strain>
    </source>
</reference>
<dbReference type="EMBL" id="SMKR01000028">
    <property type="protein sequence ID" value="TDD27894.1"/>
    <property type="molecule type" value="Genomic_DNA"/>
</dbReference>
<accession>A0A4R4XBG4</accession>
<evidence type="ECO:0000313" key="7">
    <source>
        <dbReference type="EMBL" id="TDD27894.1"/>
    </source>
</evidence>
<keyword evidence="8" id="KW-1185">Reference proteome</keyword>
<dbReference type="PANTHER" id="PTHR42847:SF4">
    <property type="entry name" value="ALKANESULFONATE MONOOXYGENASE-RELATED"/>
    <property type="match status" value="1"/>
</dbReference>
<proteinExistence type="predicted"/>
<dbReference type="Pfam" id="PF00296">
    <property type="entry name" value="Bac_luciferase"/>
    <property type="match status" value="1"/>
</dbReference>
<feature type="compositionally biased region" description="Basic and acidic residues" evidence="5">
    <location>
        <begin position="1"/>
        <end position="11"/>
    </location>
</feature>
<evidence type="ECO:0000256" key="2">
    <source>
        <dbReference type="ARBA" id="ARBA00022643"/>
    </source>
</evidence>
<evidence type="ECO:0000256" key="4">
    <source>
        <dbReference type="ARBA" id="ARBA00023033"/>
    </source>
</evidence>
<dbReference type="InterPro" id="IPR011251">
    <property type="entry name" value="Luciferase-like_dom"/>
</dbReference>
<keyword evidence="1" id="KW-0285">Flavoprotein</keyword>
<feature type="compositionally biased region" description="Basic and acidic residues" evidence="5">
    <location>
        <begin position="29"/>
        <end position="38"/>
    </location>
</feature>
<evidence type="ECO:0000259" key="6">
    <source>
        <dbReference type="Pfam" id="PF00296"/>
    </source>
</evidence>
<dbReference type="GO" id="GO:0008726">
    <property type="term" value="F:alkanesulfonate monooxygenase activity"/>
    <property type="evidence" value="ECO:0007669"/>
    <property type="project" value="TreeGrafter"/>
</dbReference>
<dbReference type="OrthoDB" id="9781803at2"/>
<evidence type="ECO:0000256" key="3">
    <source>
        <dbReference type="ARBA" id="ARBA00023002"/>
    </source>
</evidence>
<evidence type="ECO:0000256" key="5">
    <source>
        <dbReference type="SAM" id="MobiDB-lite"/>
    </source>
</evidence>
<keyword evidence="3" id="KW-0560">Oxidoreductase</keyword>
<evidence type="ECO:0000256" key="1">
    <source>
        <dbReference type="ARBA" id="ARBA00022630"/>
    </source>
</evidence>
<feature type="region of interest" description="Disordered" evidence="5">
    <location>
        <begin position="1"/>
        <end position="58"/>
    </location>
</feature>